<proteinExistence type="predicted"/>
<name>A0ABT5B9P1_9BACT</name>
<protein>
    <recommendedName>
        <fullName evidence="4">Secreted protein</fullName>
    </recommendedName>
</protein>
<dbReference type="RefSeq" id="WP_271999521.1">
    <property type="nucleotide sequence ID" value="NZ_JAQNDN010000010.1"/>
</dbReference>
<dbReference type="EMBL" id="JAQNDN010000010">
    <property type="protein sequence ID" value="MDC0669726.1"/>
    <property type="molecule type" value="Genomic_DNA"/>
</dbReference>
<reference evidence="2 3" key="1">
    <citation type="submission" date="2022-11" db="EMBL/GenBank/DDBJ databases">
        <title>Minimal conservation of predation-associated metabolite biosynthetic gene clusters underscores biosynthetic potential of Myxococcota including descriptions for ten novel species: Archangium lansinium sp. nov., Myxococcus landrumus sp. nov., Nannocystis bai.</title>
        <authorList>
            <person name="Ahearne A."/>
            <person name="Stevens C."/>
            <person name="Dowd S."/>
        </authorList>
    </citation>
    <scope>NUCLEOTIDE SEQUENCE [LARGE SCALE GENOMIC DNA]</scope>
    <source>
        <strain evidence="2 3">NCELM</strain>
    </source>
</reference>
<gene>
    <name evidence="2" type="ORF">POL58_18375</name>
</gene>
<dbReference type="Proteomes" id="UP001217838">
    <property type="component" value="Unassembled WGS sequence"/>
</dbReference>
<feature type="signal peptide" evidence="1">
    <location>
        <begin position="1"/>
        <end position="22"/>
    </location>
</feature>
<sequence>MATLAALLYTQTMLLAAPAVTATAPGDDGSDVAGELRMREGWCAAPSYAGPWYCLARCTESSVFYLADEEPLVLTGDWEAMQADCYSTAREFCSSVLMQYLDRSCLGGASGD</sequence>
<accession>A0ABT5B9P1</accession>
<keyword evidence="3" id="KW-1185">Reference proteome</keyword>
<keyword evidence="1" id="KW-0732">Signal</keyword>
<evidence type="ECO:0008006" key="4">
    <source>
        <dbReference type="Google" id="ProtNLM"/>
    </source>
</evidence>
<feature type="chain" id="PRO_5047098144" description="Secreted protein" evidence="1">
    <location>
        <begin position="23"/>
        <end position="112"/>
    </location>
</feature>
<comment type="caution">
    <text evidence="2">The sequence shown here is derived from an EMBL/GenBank/DDBJ whole genome shotgun (WGS) entry which is preliminary data.</text>
</comment>
<organism evidence="2 3">
    <name type="scientific">Nannocystis radixulma</name>
    <dbReference type="NCBI Taxonomy" id="2995305"/>
    <lineage>
        <taxon>Bacteria</taxon>
        <taxon>Pseudomonadati</taxon>
        <taxon>Myxococcota</taxon>
        <taxon>Polyangia</taxon>
        <taxon>Nannocystales</taxon>
        <taxon>Nannocystaceae</taxon>
        <taxon>Nannocystis</taxon>
    </lineage>
</organism>
<evidence type="ECO:0000256" key="1">
    <source>
        <dbReference type="SAM" id="SignalP"/>
    </source>
</evidence>
<evidence type="ECO:0000313" key="2">
    <source>
        <dbReference type="EMBL" id="MDC0669726.1"/>
    </source>
</evidence>
<evidence type="ECO:0000313" key="3">
    <source>
        <dbReference type="Proteomes" id="UP001217838"/>
    </source>
</evidence>